<dbReference type="GO" id="GO:0008654">
    <property type="term" value="P:phospholipid biosynthetic process"/>
    <property type="evidence" value="ECO:0007669"/>
    <property type="project" value="UniProtKB-KW"/>
</dbReference>
<evidence type="ECO:0000256" key="15">
    <source>
        <dbReference type="PIRSR" id="PIRSR600829-1"/>
    </source>
</evidence>
<evidence type="ECO:0000313" key="20">
    <source>
        <dbReference type="EMBL" id="TGD18656.1"/>
    </source>
</evidence>
<evidence type="ECO:0000256" key="17">
    <source>
        <dbReference type="PIRSR" id="PIRSR600829-3"/>
    </source>
</evidence>
<organism evidence="20 21">
    <name type="scientific">Levilactobacillus suantsaiihabitans</name>
    <dbReference type="NCBI Taxonomy" id="2487722"/>
    <lineage>
        <taxon>Bacteria</taxon>
        <taxon>Bacillati</taxon>
        <taxon>Bacillota</taxon>
        <taxon>Bacilli</taxon>
        <taxon>Lactobacillales</taxon>
        <taxon>Lactobacillaceae</taxon>
        <taxon>Levilactobacillus</taxon>
    </lineage>
</organism>
<comment type="caution">
    <text evidence="20">The sequence shown here is derived from an EMBL/GenBank/DDBJ whole genome shotgun (WGS) entry which is preliminary data.</text>
</comment>
<keyword evidence="18" id="KW-0479">Metal-binding</keyword>
<feature type="binding site" evidence="17">
    <location>
        <position position="85"/>
    </location>
    <ligand>
        <name>ATP</name>
        <dbReference type="ChEBI" id="CHEBI:30616"/>
    </ligand>
</feature>
<feature type="binding site" evidence="17">
    <location>
        <begin position="104"/>
        <end position="105"/>
    </location>
    <ligand>
        <name>ATP</name>
        <dbReference type="ChEBI" id="CHEBI:30616"/>
    </ligand>
</feature>
<evidence type="ECO:0000256" key="12">
    <source>
        <dbReference type="ARBA" id="ARBA00023136"/>
    </source>
</evidence>
<evidence type="ECO:0000313" key="21">
    <source>
        <dbReference type="Proteomes" id="UP000297348"/>
    </source>
</evidence>
<dbReference type="CDD" id="cd14265">
    <property type="entry name" value="UDPK_IM_like"/>
    <property type="match status" value="1"/>
</dbReference>
<feature type="binding site" evidence="16">
    <location>
        <position position="78"/>
    </location>
    <ligand>
        <name>substrate</name>
    </ligand>
</feature>
<evidence type="ECO:0000256" key="9">
    <source>
        <dbReference type="ARBA" id="ARBA00022840"/>
    </source>
</evidence>
<dbReference type="InterPro" id="IPR033717">
    <property type="entry name" value="UDPK"/>
</dbReference>
<feature type="binding site" evidence="16">
    <location>
        <position position="17"/>
    </location>
    <ligand>
        <name>substrate</name>
    </ligand>
</feature>
<protein>
    <submittedName>
        <fullName evidence="20">Diacylglycerol kinase family protein</fullName>
    </submittedName>
</protein>
<keyword evidence="12 19" id="KW-0472">Membrane</keyword>
<dbReference type="PANTHER" id="PTHR34299:SF1">
    <property type="entry name" value="DIACYLGLYCEROL KINASE"/>
    <property type="match status" value="1"/>
</dbReference>
<accession>A0A4Z0JA48</accession>
<evidence type="ECO:0000256" key="3">
    <source>
        <dbReference type="ARBA" id="ARBA00022475"/>
    </source>
</evidence>
<dbReference type="EMBL" id="RKLX01000010">
    <property type="protein sequence ID" value="TGD18656.1"/>
    <property type="molecule type" value="Genomic_DNA"/>
</dbReference>
<feature type="transmembrane region" description="Helical" evidence="19">
    <location>
        <begin position="44"/>
        <end position="61"/>
    </location>
</feature>
<sequence length="134" mass="14758">MPMASNGKQPQQTGKNRAFSQSLGHAWDGLRALFHYERNFRKHLAVGSLAVIAGLILRLTLNEWLWLVLAIFLVLIAETLNTIVEAVVDLVVGQHYHDLAKRAKDVAAGGVLMAAIFAVIVGALVMLPALMRWF</sequence>
<dbReference type="RefSeq" id="WP_135368030.1">
    <property type="nucleotide sequence ID" value="NZ_RKLX01000010.1"/>
</dbReference>
<feature type="transmembrane region" description="Helical" evidence="19">
    <location>
        <begin position="109"/>
        <end position="131"/>
    </location>
</feature>
<keyword evidence="13" id="KW-0594">Phospholipid biosynthesis</keyword>
<dbReference type="GO" id="GO:0016301">
    <property type="term" value="F:kinase activity"/>
    <property type="evidence" value="ECO:0007669"/>
    <property type="project" value="UniProtKB-KW"/>
</dbReference>
<keyword evidence="3" id="KW-1003">Cell membrane</keyword>
<dbReference type="InterPro" id="IPR000829">
    <property type="entry name" value="DAGK"/>
</dbReference>
<keyword evidence="4" id="KW-0444">Lipid biosynthesis</keyword>
<feature type="binding site" evidence="17">
    <location>
        <position position="17"/>
    </location>
    <ligand>
        <name>ATP</name>
        <dbReference type="ChEBI" id="CHEBI:30616"/>
    </ligand>
</feature>
<evidence type="ECO:0000256" key="19">
    <source>
        <dbReference type="SAM" id="Phobius"/>
    </source>
</evidence>
<dbReference type="GO" id="GO:0046872">
    <property type="term" value="F:metal ion binding"/>
    <property type="evidence" value="ECO:0007669"/>
    <property type="project" value="UniProtKB-KW"/>
</dbReference>
<keyword evidence="11" id="KW-0443">Lipid metabolism</keyword>
<name>A0A4Z0JA48_9LACO</name>
<dbReference type="Proteomes" id="UP000297348">
    <property type="component" value="Unassembled WGS sequence"/>
</dbReference>
<evidence type="ECO:0000256" key="16">
    <source>
        <dbReference type="PIRSR" id="PIRSR600829-2"/>
    </source>
</evidence>
<evidence type="ECO:0000256" key="5">
    <source>
        <dbReference type="ARBA" id="ARBA00022679"/>
    </source>
</evidence>
<dbReference type="GO" id="GO:0005524">
    <property type="term" value="F:ATP binding"/>
    <property type="evidence" value="ECO:0007669"/>
    <property type="project" value="UniProtKB-KW"/>
</dbReference>
<dbReference type="InterPro" id="IPR036945">
    <property type="entry name" value="DAGK_sf"/>
</dbReference>
<dbReference type="AlphaFoldDB" id="A0A4Z0JA48"/>
<dbReference type="Gene3D" id="1.10.287.3610">
    <property type="match status" value="1"/>
</dbReference>
<evidence type="ECO:0000256" key="11">
    <source>
        <dbReference type="ARBA" id="ARBA00023098"/>
    </source>
</evidence>
<evidence type="ECO:0000256" key="2">
    <source>
        <dbReference type="ARBA" id="ARBA00005967"/>
    </source>
</evidence>
<dbReference type="Pfam" id="PF01219">
    <property type="entry name" value="DAGK_prokar"/>
    <property type="match status" value="1"/>
</dbReference>
<comment type="subcellular location">
    <subcellularLocation>
        <location evidence="1">Cell membrane</location>
        <topology evidence="1">Multi-pass membrane protein</topology>
    </subcellularLocation>
</comment>
<feature type="binding site" evidence="18">
    <location>
        <position position="85"/>
    </location>
    <ligand>
        <name>a divalent metal cation</name>
        <dbReference type="ChEBI" id="CHEBI:60240"/>
    </ligand>
</feature>
<evidence type="ECO:0000256" key="1">
    <source>
        <dbReference type="ARBA" id="ARBA00004651"/>
    </source>
</evidence>
<gene>
    <name evidence="20" type="ORF">EGT51_07155</name>
</gene>
<reference evidence="20 21" key="1">
    <citation type="submission" date="2018-10" db="EMBL/GenBank/DDBJ databases">
        <title>Lactobacillus sp. R7 and Lactobacillus sp. R19 isolated from fermented mustard green product of Taiwan.</title>
        <authorList>
            <person name="Lin S.-T."/>
        </authorList>
    </citation>
    <scope>NUCLEOTIDE SEQUENCE [LARGE SCALE GENOMIC DNA]</scope>
    <source>
        <strain evidence="20 21">BCRC 81129</strain>
    </source>
</reference>
<feature type="transmembrane region" description="Helical" evidence="19">
    <location>
        <begin position="67"/>
        <end position="88"/>
    </location>
</feature>
<comment type="cofactor">
    <cofactor evidence="18">
        <name>Mg(2+)</name>
        <dbReference type="ChEBI" id="CHEBI:18420"/>
    </cofactor>
    <text evidence="18">Mn(2+), Zn(2+), Cd(2+) and Co(2+) support activity to lesser extents.</text>
</comment>
<keyword evidence="9 17" id="KW-0067">ATP-binding</keyword>
<keyword evidence="14" id="KW-1208">Phospholipid metabolism</keyword>
<evidence type="ECO:0000256" key="13">
    <source>
        <dbReference type="ARBA" id="ARBA00023209"/>
    </source>
</evidence>
<keyword evidence="6 19" id="KW-0812">Transmembrane</keyword>
<keyword evidence="10 19" id="KW-1133">Transmembrane helix</keyword>
<feature type="binding site" evidence="17">
    <location>
        <position position="37"/>
    </location>
    <ligand>
        <name>ATP</name>
        <dbReference type="ChEBI" id="CHEBI:30616"/>
    </ligand>
</feature>
<evidence type="ECO:0000256" key="18">
    <source>
        <dbReference type="PIRSR" id="PIRSR600829-4"/>
    </source>
</evidence>
<dbReference type="PANTHER" id="PTHR34299">
    <property type="entry name" value="DIACYLGLYCEROL KINASE"/>
    <property type="match status" value="1"/>
</dbReference>
<evidence type="ECO:0000256" key="7">
    <source>
        <dbReference type="ARBA" id="ARBA00022741"/>
    </source>
</evidence>
<evidence type="ECO:0000256" key="4">
    <source>
        <dbReference type="ARBA" id="ARBA00022516"/>
    </source>
</evidence>
<feature type="active site" description="Proton acceptor" evidence="15">
    <location>
        <position position="78"/>
    </location>
</feature>
<comment type="similarity">
    <text evidence="2">Belongs to the bacterial diacylglycerol kinase family.</text>
</comment>
<evidence type="ECO:0000256" key="8">
    <source>
        <dbReference type="ARBA" id="ARBA00022777"/>
    </source>
</evidence>
<keyword evidence="5" id="KW-0808">Transferase</keyword>
<dbReference type="GO" id="GO:0005886">
    <property type="term" value="C:plasma membrane"/>
    <property type="evidence" value="ECO:0007669"/>
    <property type="project" value="UniProtKB-SubCell"/>
</dbReference>
<dbReference type="OrthoDB" id="9789934at2"/>
<proteinExistence type="inferred from homology"/>
<feature type="binding site" evidence="18">
    <location>
        <position position="37"/>
    </location>
    <ligand>
        <name>a divalent metal cation</name>
        <dbReference type="ChEBI" id="CHEBI:60240"/>
    </ligand>
</feature>
<evidence type="ECO:0000256" key="6">
    <source>
        <dbReference type="ARBA" id="ARBA00022692"/>
    </source>
</evidence>
<keyword evidence="18" id="KW-0460">Magnesium</keyword>
<evidence type="ECO:0000256" key="14">
    <source>
        <dbReference type="ARBA" id="ARBA00023264"/>
    </source>
</evidence>
<keyword evidence="21" id="KW-1185">Reference proteome</keyword>
<keyword evidence="7 17" id="KW-0547">Nucleotide-binding</keyword>
<keyword evidence="8 20" id="KW-0418">Kinase</keyword>
<evidence type="ECO:0000256" key="10">
    <source>
        <dbReference type="ARBA" id="ARBA00022989"/>
    </source>
</evidence>